<dbReference type="PANTHER" id="PTHR45710">
    <property type="entry name" value="C-TYPE LECTIN DOMAIN-CONTAINING PROTEIN 180"/>
    <property type="match status" value="1"/>
</dbReference>
<dbReference type="SMART" id="SM00034">
    <property type="entry name" value="CLECT"/>
    <property type="match status" value="1"/>
</dbReference>
<accession>A0A8C3F834</accession>
<dbReference type="GO" id="GO:0005886">
    <property type="term" value="C:plasma membrane"/>
    <property type="evidence" value="ECO:0007669"/>
    <property type="project" value="UniProtKB-SubCell"/>
</dbReference>
<dbReference type="Gene3D" id="3.10.100.10">
    <property type="entry name" value="Mannose-Binding Protein A, subunit A"/>
    <property type="match status" value="1"/>
</dbReference>
<keyword evidence="6" id="KW-1185">Reference proteome</keyword>
<keyword evidence="4" id="KW-0472">Membrane</keyword>
<evidence type="ECO:0000256" key="3">
    <source>
        <dbReference type="SAM" id="MobiDB-lite"/>
    </source>
</evidence>
<dbReference type="InterPro" id="IPR016186">
    <property type="entry name" value="C-type_lectin-like/link_sf"/>
</dbReference>
<name>A0A8C3F834_CHRPI</name>
<sequence>MESAAQDSESQQALRGSVNSGGHQKSGGKPEPRHNRKKNIIALAVALTVVSLGLISAVIVQAVLRPKLLSDDPGPPAGSACPEGWVGYRKKCYYFSETEGNWTYSQRHCSSLGASLAGIDREQEKAFLLRHKGVHEHWIGLRREQGQPWKWANGTEFNHPFVIRGGGDCAYLNGGNEVSSSQCYMERLWICSKPEVYVMGKGTALEGSSK</sequence>
<keyword evidence="2" id="KW-0430">Lectin</keyword>
<dbReference type="GO" id="GO:0030246">
    <property type="term" value="F:carbohydrate binding"/>
    <property type="evidence" value="ECO:0007669"/>
    <property type="project" value="UniProtKB-KW"/>
</dbReference>
<feature type="compositionally biased region" description="Polar residues" evidence="3">
    <location>
        <begin position="1"/>
        <end position="23"/>
    </location>
</feature>
<dbReference type="SUPFAM" id="SSF56436">
    <property type="entry name" value="C-type lectin-like"/>
    <property type="match status" value="1"/>
</dbReference>
<dbReference type="Pfam" id="PF00059">
    <property type="entry name" value="Lectin_C"/>
    <property type="match status" value="1"/>
</dbReference>
<reference evidence="5" key="1">
    <citation type="submission" date="2025-08" db="UniProtKB">
        <authorList>
            <consortium name="Ensembl"/>
        </authorList>
    </citation>
    <scope>IDENTIFICATION</scope>
</reference>
<evidence type="ECO:0000313" key="5">
    <source>
        <dbReference type="Ensembl" id="ENSCPBP00000004424.1"/>
    </source>
</evidence>
<dbReference type="CDD" id="cd03593">
    <property type="entry name" value="CLECT_NK_receptors_like"/>
    <property type="match status" value="1"/>
</dbReference>
<dbReference type="KEGG" id="cpic:101952385"/>
<dbReference type="AlphaFoldDB" id="A0A8C3F834"/>
<organism evidence="5 6">
    <name type="scientific">Chrysemys picta bellii</name>
    <name type="common">Western painted turtle</name>
    <name type="synonym">Emys bellii</name>
    <dbReference type="NCBI Taxonomy" id="8478"/>
    <lineage>
        <taxon>Eukaryota</taxon>
        <taxon>Metazoa</taxon>
        <taxon>Chordata</taxon>
        <taxon>Craniata</taxon>
        <taxon>Vertebrata</taxon>
        <taxon>Euteleostomi</taxon>
        <taxon>Archelosauria</taxon>
        <taxon>Testudinata</taxon>
        <taxon>Testudines</taxon>
        <taxon>Cryptodira</taxon>
        <taxon>Durocryptodira</taxon>
        <taxon>Testudinoidea</taxon>
        <taxon>Emydidae</taxon>
        <taxon>Chrysemys</taxon>
    </lineage>
</organism>
<evidence type="ECO:0000256" key="2">
    <source>
        <dbReference type="ARBA" id="ARBA00022734"/>
    </source>
</evidence>
<dbReference type="PANTHER" id="PTHR45710:SF35">
    <property type="entry name" value="C-TYPE LECTIN DOMAIN FAMILY 2 MEMBER D"/>
    <property type="match status" value="1"/>
</dbReference>
<dbReference type="PROSITE" id="PS50041">
    <property type="entry name" value="C_TYPE_LECTIN_2"/>
    <property type="match status" value="1"/>
</dbReference>
<feature type="transmembrane region" description="Helical" evidence="4">
    <location>
        <begin position="40"/>
        <end position="64"/>
    </location>
</feature>
<dbReference type="InterPro" id="IPR001304">
    <property type="entry name" value="C-type_lectin-like"/>
</dbReference>
<evidence type="ECO:0000256" key="1">
    <source>
        <dbReference type="ARBA" id="ARBA00004401"/>
    </source>
</evidence>
<gene>
    <name evidence="5" type="primary">LOC101952385</name>
</gene>
<keyword evidence="4" id="KW-0812">Transmembrane</keyword>
<dbReference type="InterPro" id="IPR016187">
    <property type="entry name" value="CTDL_fold"/>
</dbReference>
<dbReference type="InterPro" id="IPR050828">
    <property type="entry name" value="C-type_lectin/matrix_domain"/>
</dbReference>
<comment type="subcellular location">
    <subcellularLocation>
        <location evidence="1">Cell membrane</location>
        <topology evidence="1">Single-pass type II membrane protein</topology>
    </subcellularLocation>
</comment>
<dbReference type="InterPro" id="IPR033992">
    <property type="entry name" value="NKR-like_CTLD"/>
</dbReference>
<dbReference type="OrthoDB" id="8935730at2759"/>
<dbReference type="GeneID" id="101952385"/>
<keyword evidence="4" id="KW-1133">Transmembrane helix</keyword>
<dbReference type="Ensembl" id="ENSCPBT00000005400.1">
    <property type="protein sequence ID" value="ENSCPBP00000004424.1"/>
    <property type="gene ID" value="ENSCPBG00000003575.1"/>
</dbReference>
<reference evidence="5" key="2">
    <citation type="submission" date="2025-09" db="UniProtKB">
        <authorList>
            <consortium name="Ensembl"/>
        </authorList>
    </citation>
    <scope>IDENTIFICATION</scope>
</reference>
<evidence type="ECO:0000256" key="4">
    <source>
        <dbReference type="SAM" id="Phobius"/>
    </source>
</evidence>
<feature type="region of interest" description="Disordered" evidence="3">
    <location>
        <begin position="1"/>
        <end position="35"/>
    </location>
</feature>
<evidence type="ECO:0000313" key="6">
    <source>
        <dbReference type="Proteomes" id="UP000694380"/>
    </source>
</evidence>
<proteinExistence type="predicted"/>
<dbReference type="OMA" id="YMERLWI"/>
<protein>
    <submittedName>
        <fullName evidence="5">Uncharacterized protein</fullName>
    </submittedName>
</protein>
<dbReference type="GeneTree" id="ENSGT00940000162705"/>
<dbReference type="Proteomes" id="UP000694380">
    <property type="component" value="Unplaced"/>
</dbReference>